<organism evidence="1 2">
    <name type="scientific">Aspergillus udagawae</name>
    <dbReference type="NCBI Taxonomy" id="91492"/>
    <lineage>
        <taxon>Eukaryota</taxon>
        <taxon>Fungi</taxon>
        <taxon>Dikarya</taxon>
        <taxon>Ascomycota</taxon>
        <taxon>Pezizomycotina</taxon>
        <taxon>Eurotiomycetes</taxon>
        <taxon>Eurotiomycetidae</taxon>
        <taxon>Eurotiales</taxon>
        <taxon>Aspergillaceae</taxon>
        <taxon>Aspergillus</taxon>
        <taxon>Aspergillus subgen. Fumigati</taxon>
    </lineage>
</organism>
<evidence type="ECO:0000313" key="1">
    <source>
        <dbReference type="EMBL" id="GFF48777.1"/>
    </source>
</evidence>
<dbReference type="AlphaFoldDB" id="A0A8H3PGF5"/>
<reference evidence="1 2" key="1">
    <citation type="submission" date="2020-01" db="EMBL/GenBank/DDBJ databases">
        <title>Draft genome sequence of Aspergillus udagawae IFM 46972.</title>
        <authorList>
            <person name="Takahashi H."/>
            <person name="Yaguchi T."/>
        </authorList>
    </citation>
    <scope>NUCLEOTIDE SEQUENCE [LARGE SCALE GENOMIC DNA]</scope>
    <source>
        <strain evidence="1 2">IFM 46972</strain>
    </source>
</reference>
<dbReference type="EMBL" id="BLKC01000075">
    <property type="protein sequence ID" value="GFF48777.1"/>
    <property type="molecule type" value="Genomic_DNA"/>
</dbReference>
<protein>
    <submittedName>
        <fullName evidence="1">Uncharacterized protein</fullName>
    </submittedName>
</protein>
<dbReference type="Proteomes" id="UP000465221">
    <property type="component" value="Unassembled WGS sequence"/>
</dbReference>
<evidence type="ECO:0000313" key="2">
    <source>
        <dbReference type="Proteomes" id="UP000465221"/>
    </source>
</evidence>
<proteinExistence type="predicted"/>
<comment type="caution">
    <text evidence="1">The sequence shown here is derived from an EMBL/GenBank/DDBJ whole genome shotgun (WGS) entry which is preliminary data.</text>
</comment>
<accession>A0A8H3PGF5</accession>
<gene>
    <name evidence="1" type="ORF">IFM46972_08640</name>
</gene>
<sequence length="85" mass="9466">MNRLKIERKSNATKVETLNNRRVVTPGTSQEKWTGSVIGFDAFKKRLWNGPRSQSENGWMGGTRKVDGVKYVGGNVENNNGGELI</sequence>
<name>A0A8H3PGF5_9EURO</name>